<dbReference type="AlphaFoldDB" id="A0A1E7DRG3"/>
<gene>
    <name evidence="2" type="ORF">BA724_04525</name>
</gene>
<evidence type="ECO:0000313" key="3">
    <source>
        <dbReference type="Proteomes" id="UP000095658"/>
    </source>
</evidence>
<dbReference type="RefSeq" id="WP_069938159.1">
    <property type="nucleotide sequence ID" value="NZ_MAMP01000020.1"/>
</dbReference>
<keyword evidence="1" id="KW-0812">Transmembrane</keyword>
<keyword evidence="1" id="KW-1133">Transmembrane helix</keyword>
<protein>
    <submittedName>
        <fullName evidence="2">Uncharacterized protein</fullName>
    </submittedName>
</protein>
<reference evidence="2 3" key="1">
    <citation type="submission" date="2016-06" db="EMBL/GenBank/DDBJ databases">
        <title>Domibacillus iocasae genome sequencing.</title>
        <authorList>
            <person name="Verma A."/>
            <person name="Pal Y."/>
            <person name="Ojha A.K."/>
            <person name="Krishnamurthi S."/>
        </authorList>
    </citation>
    <scope>NUCLEOTIDE SEQUENCE [LARGE SCALE GENOMIC DNA]</scope>
    <source>
        <strain evidence="2 3">DSM 29979</strain>
    </source>
</reference>
<dbReference type="EMBL" id="MAMP01000020">
    <property type="protein sequence ID" value="OES45278.1"/>
    <property type="molecule type" value="Genomic_DNA"/>
</dbReference>
<proteinExistence type="predicted"/>
<evidence type="ECO:0000256" key="1">
    <source>
        <dbReference type="SAM" id="Phobius"/>
    </source>
</evidence>
<accession>A0A1E7DRG3</accession>
<evidence type="ECO:0000313" key="2">
    <source>
        <dbReference type="EMBL" id="OES45278.1"/>
    </source>
</evidence>
<comment type="caution">
    <text evidence="2">The sequence shown here is derived from an EMBL/GenBank/DDBJ whole genome shotgun (WGS) entry which is preliminary data.</text>
</comment>
<sequence>MVFLSFYAALICIIGSIVGLTPNPDSGERIILFIWLGFGVMLFVYTVYWYNKRRKKGKDDDCPGLDCPTSTINKRIFDCDRDGDCDCGPDCSL</sequence>
<organism evidence="2 3">
    <name type="scientific">Domibacillus iocasae</name>
    <dbReference type="NCBI Taxonomy" id="1714016"/>
    <lineage>
        <taxon>Bacteria</taxon>
        <taxon>Bacillati</taxon>
        <taxon>Bacillota</taxon>
        <taxon>Bacilli</taxon>
        <taxon>Bacillales</taxon>
        <taxon>Bacillaceae</taxon>
        <taxon>Domibacillus</taxon>
    </lineage>
</organism>
<dbReference type="OrthoDB" id="2970591at2"/>
<dbReference type="Proteomes" id="UP000095658">
    <property type="component" value="Unassembled WGS sequence"/>
</dbReference>
<feature type="transmembrane region" description="Helical" evidence="1">
    <location>
        <begin position="29"/>
        <end position="50"/>
    </location>
</feature>
<name>A0A1E7DRG3_9BACI</name>
<keyword evidence="1" id="KW-0472">Membrane</keyword>
<keyword evidence="3" id="KW-1185">Reference proteome</keyword>